<evidence type="ECO:0000313" key="2">
    <source>
        <dbReference type="EMBL" id="EIJ30619.1"/>
    </source>
</evidence>
<reference evidence="2 3" key="1">
    <citation type="submission" date="2012-04" db="EMBL/GenBank/DDBJ databases">
        <authorList>
            <person name="Durkin A.S."/>
            <person name="McCorrison J."/>
            <person name="Torralba M."/>
            <person name="Gillis M."/>
            <person name="Methe B."/>
            <person name="Sutton G."/>
            <person name="Nelson K.E."/>
        </authorList>
    </citation>
    <scope>NUCLEOTIDE SEQUENCE [LARGE SCALE GENOMIC DNA]</scope>
    <source>
        <strain evidence="2 3">HK2019</strain>
    </source>
</reference>
<dbReference type="RefSeq" id="WP_005698016.1">
    <property type="nucleotide sequence ID" value="NZ_AJTC01000019.1"/>
</dbReference>
<keyword evidence="3" id="KW-1185">Reference proteome</keyword>
<feature type="transmembrane region" description="Helical" evidence="1">
    <location>
        <begin position="153"/>
        <end position="175"/>
    </location>
</feature>
<feature type="transmembrane region" description="Helical" evidence="1">
    <location>
        <begin position="6"/>
        <end position="21"/>
    </location>
</feature>
<feature type="transmembrane region" description="Helical" evidence="1">
    <location>
        <begin position="253"/>
        <end position="271"/>
    </location>
</feature>
<gene>
    <name evidence="2" type="ORF">HMPREF1119_1563</name>
</gene>
<dbReference type="InterPro" id="IPR049458">
    <property type="entry name" value="EpsG-like"/>
</dbReference>
<keyword evidence="1" id="KW-0812">Transmembrane</keyword>
<feature type="transmembrane region" description="Helical" evidence="1">
    <location>
        <begin position="115"/>
        <end position="141"/>
    </location>
</feature>
<keyword evidence="1" id="KW-0472">Membrane</keyword>
<dbReference type="Proteomes" id="UP000003778">
    <property type="component" value="Unassembled WGS sequence"/>
</dbReference>
<accession>A0ABN0EVB6</accession>
<feature type="transmembrane region" description="Helical" evidence="1">
    <location>
        <begin position="195"/>
        <end position="218"/>
    </location>
</feature>
<name>A0ABN0EVB6_HAEPA</name>
<dbReference type="EMBL" id="AJTC01000019">
    <property type="protein sequence ID" value="EIJ30619.1"/>
    <property type="molecule type" value="Genomic_DNA"/>
</dbReference>
<evidence type="ECO:0000256" key="1">
    <source>
        <dbReference type="SAM" id="Phobius"/>
    </source>
</evidence>
<organism evidence="2 3">
    <name type="scientific">Haemophilus parainfluenzae HK2019</name>
    <dbReference type="NCBI Taxonomy" id="1095746"/>
    <lineage>
        <taxon>Bacteria</taxon>
        <taxon>Pseudomonadati</taxon>
        <taxon>Pseudomonadota</taxon>
        <taxon>Gammaproteobacteria</taxon>
        <taxon>Pasteurellales</taxon>
        <taxon>Pasteurellaceae</taxon>
        <taxon>Haemophilus</taxon>
    </lineage>
</organism>
<feature type="transmembrane region" description="Helical" evidence="1">
    <location>
        <begin position="283"/>
        <end position="302"/>
    </location>
</feature>
<evidence type="ECO:0008006" key="4">
    <source>
        <dbReference type="Google" id="ProtNLM"/>
    </source>
</evidence>
<feature type="transmembrane region" description="Helical" evidence="1">
    <location>
        <begin position="28"/>
        <end position="47"/>
    </location>
</feature>
<proteinExistence type="predicted"/>
<keyword evidence="1" id="KW-1133">Transmembrane helix</keyword>
<sequence>MLPYYVFFTLLIFFCFTEVYTEGRVNKLLYPFVFFIYLFFFGFRGFVGWDVINYYANYQYNEHDTFEIGYSVLVDIFRYLDLDFFIFIFIITFLQSFFLFKIFRRYSPYPILSLWLCISISALNIQIETIRHNFLLIIFLYSLEFIKNRELKSYTICMLIGILFHKMAILLWIVYFLYHYLFSKKATSSIINRDFLIYFLFLIGITLFLLNISPIVFFSEFLSNIDIFRNFGVVDKLYYYAHTEHYVGTYFDAWKRLSLPILLSFPILLFRKRIIGFSDNIRFIYNIYILSWLISIYTVGFLVVWFRVYVLTFMFTFWILIPVLIKSIRSYLKMFFLLLFLILTSSRVMYTINKFPYLEYKNILFQEDSYDKRKYIIDEFDKERGLG</sequence>
<dbReference type="Pfam" id="PF14897">
    <property type="entry name" value="EpsG"/>
    <property type="match status" value="1"/>
</dbReference>
<feature type="transmembrane region" description="Helical" evidence="1">
    <location>
        <begin position="84"/>
        <end position="103"/>
    </location>
</feature>
<feature type="transmembrane region" description="Helical" evidence="1">
    <location>
        <begin position="308"/>
        <end position="325"/>
    </location>
</feature>
<evidence type="ECO:0000313" key="3">
    <source>
        <dbReference type="Proteomes" id="UP000003778"/>
    </source>
</evidence>
<feature type="transmembrane region" description="Helical" evidence="1">
    <location>
        <begin position="332"/>
        <end position="352"/>
    </location>
</feature>
<comment type="caution">
    <text evidence="2">The sequence shown here is derived from an EMBL/GenBank/DDBJ whole genome shotgun (WGS) entry which is preliminary data.</text>
</comment>
<protein>
    <recommendedName>
        <fullName evidence="4">EpsG family protein</fullName>
    </recommendedName>
</protein>